<keyword evidence="2" id="KW-1185">Reference proteome</keyword>
<organism evidence="1 2">
    <name type="scientific">Spiromyces aspiralis</name>
    <dbReference type="NCBI Taxonomy" id="68401"/>
    <lineage>
        <taxon>Eukaryota</taxon>
        <taxon>Fungi</taxon>
        <taxon>Fungi incertae sedis</taxon>
        <taxon>Zoopagomycota</taxon>
        <taxon>Kickxellomycotina</taxon>
        <taxon>Kickxellomycetes</taxon>
        <taxon>Kickxellales</taxon>
        <taxon>Kickxellaceae</taxon>
        <taxon>Spiromyces</taxon>
    </lineage>
</organism>
<proteinExistence type="predicted"/>
<dbReference type="Proteomes" id="UP001145114">
    <property type="component" value="Unassembled WGS sequence"/>
</dbReference>
<reference evidence="1" key="1">
    <citation type="submission" date="2022-06" db="EMBL/GenBank/DDBJ databases">
        <title>Phylogenomic reconstructions and comparative analyses of Kickxellomycotina fungi.</title>
        <authorList>
            <person name="Reynolds N.K."/>
            <person name="Stajich J.E."/>
            <person name="Barry K."/>
            <person name="Grigoriev I.V."/>
            <person name="Crous P."/>
            <person name="Smith M.E."/>
        </authorList>
    </citation>
    <scope>NUCLEOTIDE SEQUENCE</scope>
    <source>
        <strain evidence="1">RSA 2271</strain>
    </source>
</reference>
<accession>A0ACC1HJW8</accession>
<protein>
    <submittedName>
        <fullName evidence="1">Uncharacterized protein</fullName>
    </submittedName>
</protein>
<sequence>MKREVQDTHGFFQFIAPGCGGSDNDGSDSEDGIFGTTRQRKKEFDIAAINYVPKQNYDRWFDTSDSCDFDEQFAKSGATLTELKFSIERAFSGQEYARALELSQRYINTFRRARGGRLPKLASMREVIEIGCLASLKLENFKGALGFVNLHTELSTNDPAIYLFRGNAYYHCRNYAKYTTYDTIRRNDALVWQNLAVCVRNVYEGSECGVQLALDCLKKAEAIIEYAHWPDNPIAAKRLEKYKNDIDGLARCIIGGTDATVDWRHAVTASPAANATYRQRLVQDYPGEDTTSISKICKALYDVDSRGPGLETGDSIEKSVAEL</sequence>
<dbReference type="EMBL" id="JAMZIH010005224">
    <property type="protein sequence ID" value="KAJ1675626.1"/>
    <property type="molecule type" value="Genomic_DNA"/>
</dbReference>
<gene>
    <name evidence="1" type="ORF">EV182_000893</name>
</gene>
<evidence type="ECO:0000313" key="1">
    <source>
        <dbReference type="EMBL" id="KAJ1675626.1"/>
    </source>
</evidence>
<name>A0ACC1HJW8_9FUNG</name>
<evidence type="ECO:0000313" key="2">
    <source>
        <dbReference type="Proteomes" id="UP001145114"/>
    </source>
</evidence>
<comment type="caution">
    <text evidence="1">The sequence shown here is derived from an EMBL/GenBank/DDBJ whole genome shotgun (WGS) entry which is preliminary data.</text>
</comment>